<evidence type="ECO:0000259" key="3">
    <source>
        <dbReference type="Pfam" id="PF09835"/>
    </source>
</evidence>
<dbReference type="Pfam" id="PF09835">
    <property type="entry name" value="DUF2062"/>
    <property type="match status" value="1"/>
</dbReference>
<organism evidence="4 5">
    <name type="scientific">Aurantimonas manganoxydans (strain ATCC BAA-1229 / DSM 21871 / SI85-9A1)</name>
    <dbReference type="NCBI Taxonomy" id="287752"/>
    <lineage>
        <taxon>Bacteria</taxon>
        <taxon>Pseudomonadati</taxon>
        <taxon>Pseudomonadota</taxon>
        <taxon>Alphaproteobacteria</taxon>
        <taxon>Hyphomicrobiales</taxon>
        <taxon>Aurantimonadaceae</taxon>
        <taxon>Aurantimonas</taxon>
    </lineage>
</organism>
<feature type="transmembrane region" description="Helical" evidence="2">
    <location>
        <begin position="42"/>
        <end position="64"/>
    </location>
</feature>
<dbReference type="AlphaFoldDB" id="Q1YEI4"/>
<dbReference type="PANTHER" id="PTHR40547:SF1">
    <property type="entry name" value="SLL0298 PROTEIN"/>
    <property type="match status" value="1"/>
</dbReference>
<feature type="compositionally biased region" description="Gly residues" evidence="1">
    <location>
        <begin position="197"/>
        <end position="206"/>
    </location>
</feature>
<protein>
    <recommendedName>
        <fullName evidence="3">DUF2062 domain-containing protein</fullName>
    </recommendedName>
</protein>
<proteinExistence type="predicted"/>
<feature type="region of interest" description="Disordered" evidence="1">
    <location>
        <begin position="186"/>
        <end position="206"/>
    </location>
</feature>
<accession>Q1YEI4</accession>
<reference evidence="4 5" key="1">
    <citation type="journal article" date="2008" name="Appl. Environ. Microbiol.">
        <title>Genomic insights into Mn(II) oxidation by the marine alphaproteobacterium Aurantimonas sp. strain SI85-9A1.</title>
        <authorList>
            <person name="Dick G.J."/>
            <person name="Podell S."/>
            <person name="Johnson H.A."/>
            <person name="Rivera-Espinoza Y."/>
            <person name="Bernier-Latmani R."/>
            <person name="McCarthy J.K."/>
            <person name="Torpey J.W."/>
            <person name="Clement B.G."/>
            <person name="Gaasterland T."/>
            <person name="Tebo B.M."/>
        </authorList>
    </citation>
    <scope>NUCLEOTIDE SEQUENCE [LARGE SCALE GENOMIC DNA]</scope>
    <source>
        <strain evidence="4 5">SI85-9A1</strain>
    </source>
</reference>
<feature type="compositionally biased region" description="Low complexity" evidence="1">
    <location>
        <begin position="186"/>
        <end position="196"/>
    </location>
</feature>
<evidence type="ECO:0000313" key="4">
    <source>
        <dbReference type="EMBL" id="EAS48607.1"/>
    </source>
</evidence>
<evidence type="ECO:0000313" key="5">
    <source>
        <dbReference type="Proteomes" id="UP000000321"/>
    </source>
</evidence>
<name>Q1YEI4_AURMS</name>
<dbReference type="InterPro" id="IPR018639">
    <property type="entry name" value="DUF2062"/>
</dbReference>
<evidence type="ECO:0000256" key="1">
    <source>
        <dbReference type="SAM" id="MobiDB-lite"/>
    </source>
</evidence>
<dbReference type="EMBL" id="AAPJ01000008">
    <property type="protein sequence ID" value="EAS48607.1"/>
    <property type="molecule type" value="Genomic_DNA"/>
</dbReference>
<keyword evidence="2" id="KW-1133">Transmembrane helix</keyword>
<comment type="caution">
    <text evidence="4">The sequence shown here is derived from an EMBL/GenBank/DDBJ whole genome shotgun (WGS) entry which is preliminary data.</text>
</comment>
<keyword evidence="5" id="KW-1185">Reference proteome</keyword>
<dbReference type="PANTHER" id="PTHR40547">
    <property type="entry name" value="SLL0298 PROTEIN"/>
    <property type="match status" value="1"/>
</dbReference>
<sequence length="206" mass="22199">MGNATGMLFRRRQPENFAARVRTILWPRRSFRRSFRYLRKRVLRLNATPHAIAAGVAAGVASSFTPFIGFHFLLAFAIAYVTAGNMAAAALGTAAGNPLTFPLIWGITYETGQFMLHAPPVHEKSPEGLGTALGHMDFIAIWDPVVKPMLVGSLPLGLIAGLASYALVFFMARSFQRRRARQIIAGRPPRGLRAPGAAGGDAGRAG</sequence>
<dbReference type="BioCyc" id="AURANTIMONAS:SI859A1_01091-MONOMER"/>
<gene>
    <name evidence="4" type="ORF">SI859A1_01091</name>
</gene>
<keyword evidence="2" id="KW-0472">Membrane</keyword>
<feature type="transmembrane region" description="Helical" evidence="2">
    <location>
        <begin position="150"/>
        <end position="172"/>
    </location>
</feature>
<keyword evidence="2" id="KW-0812">Transmembrane</keyword>
<dbReference type="Proteomes" id="UP000000321">
    <property type="component" value="Unassembled WGS sequence"/>
</dbReference>
<evidence type="ECO:0000256" key="2">
    <source>
        <dbReference type="SAM" id="Phobius"/>
    </source>
</evidence>
<dbReference type="HOGENOM" id="CLU_102912_0_0_5"/>
<feature type="domain" description="DUF2062" evidence="3">
    <location>
        <begin position="33"/>
        <end position="180"/>
    </location>
</feature>